<protein>
    <submittedName>
        <fullName evidence="1">Uncharacterized protein</fullName>
    </submittedName>
</protein>
<sequence>MVWPETKSKHKPRFTTAFQKSFQHLLYAPHAASSWILNSPQALPSHTFCHHCLWSQVPVVSGPFSPSSGTTPELLSPGCLSFPQGRGPQAQHLSHLCSLLI</sequence>
<accession>A0ABN8YJ35</accession>
<organism evidence="1 2">
    <name type="scientific">Rangifer tarandus platyrhynchus</name>
    <name type="common">Svalbard reindeer</name>
    <dbReference type="NCBI Taxonomy" id="3082113"/>
    <lineage>
        <taxon>Eukaryota</taxon>
        <taxon>Metazoa</taxon>
        <taxon>Chordata</taxon>
        <taxon>Craniata</taxon>
        <taxon>Vertebrata</taxon>
        <taxon>Euteleostomi</taxon>
        <taxon>Mammalia</taxon>
        <taxon>Eutheria</taxon>
        <taxon>Laurasiatheria</taxon>
        <taxon>Artiodactyla</taxon>
        <taxon>Ruminantia</taxon>
        <taxon>Pecora</taxon>
        <taxon>Cervidae</taxon>
        <taxon>Odocoileinae</taxon>
        <taxon>Rangifer</taxon>
    </lineage>
</organism>
<keyword evidence="2" id="KW-1185">Reference proteome</keyword>
<gene>
    <name evidence="1" type="ORF">MRATA1EN1_LOCUS10550</name>
</gene>
<evidence type="ECO:0000313" key="1">
    <source>
        <dbReference type="EMBL" id="CAI9161588.1"/>
    </source>
</evidence>
<evidence type="ECO:0000313" key="2">
    <source>
        <dbReference type="Proteomes" id="UP001176941"/>
    </source>
</evidence>
<dbReference type="EMBL" id="OX459956">
    <property type="protein sequence ID" value="CAI9161588.1"/>
    <property type="molecule type" value="Genomic_DNA"/>
</dbReference>
<reference evidence="1" key="1">
    <citation type="submission" date="2023-04" db="EMBL/GenBank/DDBJ databases">
        <authorList>
            <consortium name="ELIXIR-Norway"/>
        </authorList>
    </citation>
    <scope>NUCLEOTIDE SEQUENCE [LARGE SCALE GENOMIC DNA]</scope>
</reference>
<proteinExistence type="predicted"/>
<name>A0ABN8YJ35_RANTA</name>
<dbReference type="Proteomes" id="UP001176941">
    <property type="component" value="Chromosome 20"/>
</dbReference>